<feature type="compositionally biased region" description="Basic residues" evidence="6">
    <location>
        <begin position="350"/>
        <end position="359"/>
    </location>
</feature>
<keyword evidence="8" id="KW-1185">Reference proteome</keyword>
<feature type="region of interest" description="Disordered" evidence="6">
    <location>
        <begin position="1195"/>
        <end position="1216"/>
    </location>
</feature>
<dbReference type="PRINTS" id="PR00625">
    <property type="entry name" value="JDOMAIN"/>
</dbReference>
<keyword evidence="4" id="KW-0143">Chaperone</keyword>
<dbReference type="PROSITE" id="PS50076">
    <property type="entry name" value="DNAJ_2"/>
    <property type="match status" value="1"/>
</dbReference>
<evidence type="ECO:0000256" key="6">
    <source>
        <dbReference type="SAM" id="MobiDB-lite"/>
    </source>
</evidence>
<accession>A0ABM0MNJ1</accession>
<dbReference type="RefSeq" id="XP_006821582.1">
    <property type="nucleotide sequence ID" value="XM_006821519.1"/>
</dbReference>
<evidence type="ECO:0000256" key="2">
    <source>
        <dbReference type="ARBA" id="ARBA00004496"/>
    </source>
</evidence>
<evidence type="ECO:0000313" key="8">
    <source>
        <dbReference type="Proteomes" id="UP000694865"/>
    </source>
</evidence>
<sequence>MENIWDEKLSSYEILGLSPNASEDEVRKAYKLKALEVHPDKNLGDDEATKRFQELSFAYNTIIDDVEDNIDEYFDNDINDLTDDEFCEILFYFVLHEELLRNGDDTFINPGFNIDLEKEEFYRQLLQKRKKNERREEPDFTEEELLKLHGHSVGDDKKNTKSRKRKSKKKQPVPVTKPKSLSKKQLLKEQRRREKEINEISKELNTRDGSELEPKENCRMRIDKLVFRSLGRTDEDEIKRQKQEKEREEERLNKLLLENEKRQGKKRKKSKEKKKLPLFDDEEPDTVPVNSLFKPIIDQDEQPIIKHDKQTSYQSTYITSDELRRKANKSAEELKESRETDLEKFLSKVKSVKSKKHQKPERETQKNKKGKVTESGRDAALLQKHLFQFEELMKVQPKRHTEKQIKEMKEKKTLNEMKKYDDDLMRMRHLGQVFNEDLRNAKIKELQEKERERNQKEWNDIIQLSKRAKKETTCCDNIESIWDIPSHMKTQESNKSQKMNQAQKTSTRKKKAKSSRKQSVMNGPSFFTSSCDNTKITPPCISKPYAEIAKPPKYNAWNQRQMIRKLQPSTAAEEQHMLQKALELSRQDNFSASHIEDDNLLQEALAESRKSISRSVRCNEPCRSNIDPISVYDNSDVNKLYGQSANGMLDDRNNSNINIDDLIYWDIENEEISSRSETLVLDCCDNAETYNKQRNMDLTSEQQILGGAISSKCSSDVPVSTHTTLASSLSAQEVEKPLISNINPTRRHIQAEEETMCDESVKKFVSCFNKLDLSSRKCNSEQNNDLISGRNAGSINNIPIKSSGNGKIFGNNDLLRNIAMTTNDSEKMNETKQTKIYDDKVDRVNTACISSDLRRLQHFGLKNTINGETLYNETSTLADTNDRSIGMAVTTNSSSNNIGKNTDVFASPEIENGAGFSVNTQNALVSSSTRRADLNFTTEKSDSKTSSNNNLIGLATNGINDSIRQFGDELHFPVTNEWANSHLPNWWNLPMFPPITGTVPLIPYTPFNYPPNPTVFSDIVETRATEAESNGVQKKNVSDIGFTEVPKSHYDESGQQRLQNKSTHSLTIDKPVLQPIKQPTCSISIDESVSPMVVLKAQHNNPAIDTGKHLEDKSNQTTYSVTDLPTSDTSPIEEIKSEVATKNPVFAYSLKQKLKTVPDKQLNKDLGSNVVYRRLPKLYKDACHQEQINRAKDIKSIDVTSSNSPSKSSNSCNDNRMKYECPKSEETTLHHQIFKDKRFEYENLHMRGGDGDATEQTPPKIFENLKNSRIGYEERLANGRDTNVQNSFNELKSSSEVLVEHQKKHNPGSDDDDDDDDLYHAHYAHRPV</sequence>
<feature type="compositionally biased region" description="Basic and acidic residues" evidence="6">
    <location>
        <begin position="236"/>
        <end position="262"/>
    </location>
</feature>
<feature type="region of interest" description="Disordered" evidence="6">
    <location>
        <begin position="1291"/>
        <end position="1328"/>
    </location>
</feature>
<reference evidence="9" key="1">
    <citation type="submission" date="2025-08" db="UniProtKB">
        <authorList>
            <consortium name="RefSeq"/>
        </authorList>
    </citation>
    <scope>IDENTIFICATION</scope>
    <source>
        <tissue evidence="9">Testes</tissue>
    </source>
</reference>
<feature type="region of interest" description="Disordered" evidence="6">
    <location>
        <begin position="485"/>
        <end position="528"/>
    </location>
</feature>
<name>A0ABM0MNJ1_SACKO</name>
<evidence type="ECO:0000313" key="9">
    <source>
        <dbReference type="RefSeq" id="XP_006821582.1"/>
    </source>
</evidence>
<protein>
    <submittedName>
        <fullName evidence="9">Myb-like protein X-like</fullName>
    </submittedName>
</protein>
<dbReference type="PANTHER" id="PTHR44313">
    <property type="entry name" value="DNAJ HOMOLOG SUBFAMILY C MEMBER 17"/>
    <property type="match status" value="1"/>
</dbReference>
<evidence type="ECO:0000256" key="5">
    <source>
        <dbReference type="ARBA" id="ARBA00023242"/>
    </source>
</evidence>
<keyword evidence="5" id="KW-0539">Nucleus</keyword>
<dbReference type="Gene3D" id="1.10.287.110">
    <property type="entry name" value="DnaJ domain"/>
    <property type="match status" value="1"/>
</dbReference>
<feature type="region of interest" description="Disordered" evidence="6">
    <location>
        <begin position="349"/>
        <end position="376"/>
    </location>
</feature>
<dbReference type="Pfam" id="PF00226">
    <property type="entry name" value="DnaJ"/>
    <property type="match status" value="1"/>
</dbReference>
<evidence type="ECO:0000256" key="3">
    <source>
        <dbReference type="ARBA" id="ARBA00022490"/>
    </source>
</evidence>
<feature type="compositionally biased region" description="Low complexity" evidence="6">
    <location>
        <begin position="1201"/>
        <end position="1214"/>
    </location>
</feature>
<feature type="compositionally biased region" description="Basic residues" evidence="6">
    <location>
        <begin position="263"/>
        <end position="276"/>
    </location>
</feature>
<evidence type="ECO:0000256" key="1">
    <source>
        <dbReference type="ARBA" id="ARBA00004123"/>
    </source>
</evidence>
<keyword evidence="3" id="KW-0963">Cytoplasm</keyword>
<feature type="compositionally biased region" description="Basic residues" evidence="6">
    <location>
        <begin position="506"/>
        <end position="516"/>
    </location>
</feature>
<feature type="compositionally biased region" description="Basic and acidic residues" evidence="6">
    <location>
        <begin position="186"/>
        <end position="216"/>
    </location>
</feature>
<feature type="domain" description="J" evidence="7">
    <location>
        <begin position="10"/>
        <end position="74"/>
    </location>
</feature>
<proteinExistence type="predicted"/>
<feature type="compositionally biased region" description="Polar residues" evidence="6">
    <location>
        <begin position="491"/>
        <end position="501"/>
    </location>
</feature>
<dbReference type="GeneID" id="102800672"/>
<dbReference type="InterPro" id="IPR052094">
    <property type="entry name" value="Pre-mRNA-splicing_ERAD"/>
</dbReference>
<evidence type="ECO:0000259" key="7">
    <source>
        <dbReference type="PROSITE" id="PS50076"/>
    </source>
</evidence>
<feature type="compositionally biased region" description="Basic and acidic residues" evidence="6">
    <location>
        <begin position="360"/>
        <end position="376"/>
    </location>
</feature>
<feature type="region of interest" description="Disordered" evidence="6">
    <location>
        <begin position="132"/>
        <end position="216"/>
    </location>
</feature>
<dbReference type="SMART" id="SM00271">
    <property type="entry name" value="DnaJ"/>
    <property type="match status" value="1"/>
</dbReference>
<dbReference type="Proteomes" id="UP000694865">
    <property type="component" value="Unplaced"/>
</dbReference>
<feature type="compositionally biased region" description="Basic and acidic residues" evidence="6">
    <location>
        <begin position="133"/>
        <end position="159"/>
    </location>
</feature>
<evidence type="ECO:0000256" key="4">
    <source>
        <dbReference type="ARBA" id="ARBA00023186"/>
    </source>
</evidence>
<dbReference type="PANTHER" id="PTHR44313:SF1">
    <property type="entry name" value="DNAJ HOMOLOG SUBFAMILY C MEMBER 17"/>
    <property type="match status" value="1"/>
</dbReference>
<dbReference type="InterPro" id="IPR036869">
    <property type="entry name" value="J_dom_sf"/>
</dbReference>
<feature type="compositionally biased region" description="Basic residues" evidence="6">
    <location>
        <begin position="160"/>
        <end position="171"/>
    </location>
</feature>
<gene>
    <name evidence="9" type="primary">LOC102800672</name>
</gene>
<comment type="subcellular location">
    <subcellularLocation>
        <location evidence="2">Cytoplasm</location>
    </subcellularLocation>
    <subcellularLocation>
        <location evidence="1">Nucleus</location>
    </subcellularLocation>
</comment>
<dbReference type="InterPro" id="IPR001623">
    <property type="entry name" value="DnaJ_domain"/>
</dbReference>
<dbReference type="CDD" id="cd06257">
    <property type="entry name" value="DnaJ"/>
    <property type="match status" value="1"/>
</dbReference>
<feature type="region of interest" description="Disordered" evidence="6">
    <location>
        <begin position="236"/>
        <end position="285"/>
    </location>
</feature>
<organism evidence="8 9">
    <name type="scientific">Saccoglossus kowalevskii</name>
    <name type="common">Acorn worm</name>
    <dbReference type="NCBI Taxonomy" id="10224"/>
    <lineage>
        <taxon>Eukaryota</taxon>
        <taxon>Metazoa</taxon>
        <taxon>Hemichordata</taxon>
        <taxon>Enteropneusta</taxon>
        <taxon>Harrimaniidae</taxon>
        <taxon>Saccoglossus</taxon>
    </lineage>
</organism>
<dbReference type="SUPFAM" id="SSF46565">
    <property type="entry name" value="Chaperone J-domain"/>
    <property type="match status" value="1"/>
</dbReference>